<evidence type="ECO:0000256" key="2">
    <source>
        <dbReference type="ARBA" id="ARBA00008317"/>
    </source>
</evidence>
<dbReference type="Pfam" id="PF10249">
    <property type="entry name" value="NDUFB10"/>
    <property type="match status" value="1"/>
</dbReference>
<sequence>MGGSSHDKSVDVTRESLFREFKPHAGYKVRDIFGSIIDIPVTLFRVHVVDKVRTPYPYYHKRYNRVPTVDQCLTDDFACLEEADQQYRRDRLVDMNIVRILRNSKNQCIQWHKHDHEDVNQFCGPLIADYENAAVNYYIKYGELHHSANVTEVFMKQKHRMLWERRHGPVGQEGEERKKLAAAAEEAVKEKNSVSRLREFGFRRYVPKEVHL</sequence>
<comment type="similarity">
    <text evidence="2">Belongs to the complex I NDUFB10 subunit family.</text>
</comment>
<evidence type="ECO:0000256" key="8">
    <source>
        <dbReference type="ARBA" id="ARBA00023128"/>
    </source>
</evidence>
<dbReference type="InterPro" id="IPR019377">
    <property type="entry name" value="NADH_UbQ_OxRdtase_su10"/>
</dbReference>
<evidence type="ECO:0000256" key="4">
    <source>
        <dbReference type="ARBA" id="ARBA00022448"/>
    </source>
</evidence>
<evidence type="ECO:0000256" key="1">
    <source>
        <dbReference type="ARBA" id="ARBA00004443"/>
    </source>
</evidence>
<dbReference type="GO" id="GO:0016491">
    <property type="term" value="F:oxidoreductase activity"/>
    <property type="evidence" value="ECO:0007669"/>
    <property type="project" value="UniProtKB-KW"/>
</dbReference>
<evidence type="ECO:0000256" key="3">
    <source>
        <dbReference type="ARBA" id="ARBA00014109"/>
    </source>
</evidence>
<keyword evidence="8" id="KW-0496">Mitochondrion</keyword>
<dbReference type="PANTHER" id="PTHR13094:SF1">
    <property type="entry name" value="NADH DEHYDROGENASE [UBIQUINONE] 1 BETA SUBCOMPLEX SUBUNIT 10"/>
    <property type="match status" value="1"/>
</dbReference>
<dbReference type="EMBL" id="FN314961">
    <property type="protein sequence ID" value="CAX70693.1"/>
    <property type="molecule type" value="mRNA"/>
</dbReference>
<keyword evidence="10" id="KW-0560">Oxidoreductase</keyword>
<keyword evidence="10" id="KW-0830">Ubiquinone</keyword>
<evidence type="ECO:0000256" key="7">
    <source>
        <dbReference type="ARBA" id="ARBA00022982"/>
    </source>
</evidence>
<keyword evidence="9" id="KW-0472">Membrane</keyword>
<evidence type="ECO:0000256" key="5">
    <source>
        <dbReference type="ARBA" id="ARBA00022660"/>
    </source>
</evidence>
<keyword evidence="6" id="KW-0999">Mitochondrion inner membrane</keyword>
<comment type="subcellular location">
    <subcellularLocation>
        <location evidence="1">Mitochondrion inner membrane</location>
        <topology evidence="1">Peripheral membrane protein</topology>
        <orientation evidence="1">Matrix side</orientation>
    </subcellularLocation>
</comment>
<reference evidence="10" key="2">
    <citation type="submission" date="2009-03" db="EMBL/GenBank/DDBJ databases">
        <authorList>
            <person name="Gang L."/>
        </authorList>
    </citation>
    <scope>NUCLEOTIDE SEQUENCE</scope>
    <source>
        <strain evidence="10">Anhui</strain>
    </source>
</reference>
<protein>
    <recommendedName>
        <fullName evidence="3">NADH dehydrogenase [ubiquinone] 1 beta subcomplex subunit 10</fullName>
    </recommendedName>
</protein>
<keyword evidence="5" id="KW-0679">Respiratory chain</keyword>
<evidence type="ECO:0000256" key="6">
    <source>
        <dbReference type="ARBA" id="ARBA00022792"/>
    </source>
</evidence>
<evidence type="ECO:0000313" key="10">
    <source>
        <dbReference type="EMBL" id="CAX70693.1"/>
    </source>
</evidence>
<keyword evidence="7" id="KW-0249">Electron transport</keyword>
<gene>
    <name evidence="10" type="primary">Pdsw</name>
</gene>
<dbReference type="GO" id="GO:0045271">
    <property type="term" value="C:respiratory chain complex I"/>
    <property type="evidence" value="ECO:0007669"/>
    <property type="project" value="UniProtKB-ARBA"/>
</dbReference>
<name>C1L7L5_SCHJA</name>
<dbReference type="GO" id="GO:0005743">
    <property type="term" value="C:mitochondrial inner membrane"/>
    <property type="evidence" value="ECO:0007669"/>
    <property type="project" value="UniProtKB-SubCell"/>
</dbReference>
<keyword evidence="4" id="KW-0813">Transport</keyword>
<dbReference type="AlphaFoldDB" id="C1L7L5"/>
<dbReference type="PANTHER" id="PTHR13094">
    <property type="entry name" value="NADH-UBIQUINONE OXIDOREDUCTASE PDSW SUBUNIT"/>
    <property type="match status" value="1"/>
</dbReference>
<reference evidence="10" key="1">
    <citation type="journal article" date="2009" name="Nature">
        <title>The Schistosoma japonicum genome reveals features of host-parasite interplay.</title>
        <authorList>
            <person name="Liu F."/>
            <person name="Zhou Y."/>
            <person name="Wang Z.Q."/>
            <person name="Lu G."/>
            <person name="Zheng H."/>
            <person name="Brindley P.J."/>
            <person name="McManus D.P."/>
            <person name="Blair D."/>
            <person name="Zhang Q.H."/>
            <person name="Zhong Y."/>
            <person name="Wang S."/>
            <person name="Han Z.G."/>
            <person name="Chen Z."/>
        </authorList>
    </citation>
    <scope>NUCLEOTIDE SEQUENCE</scope>
    <source>
        <strain evidence="10">Anhui</strain>
    </source>
</reference>
<proteinExistence type="evidence at transcript level"/>
<dbReference type="InterPro" id="IPR039993">
    <property type="entry name" value="NDUFB10"/>
</dbReference>
<evidence type="ECO:0000256" key="9">
    <source>
        <dbReference type="ARBA" id="ARBA00023136"/>
    </source>
</evidence>
<organism evidence="10">
    <name type="scientific">Schistosoma japonicum</name>
    <name type="common">Blood fluke</name>
    <dbReference type="NCBI Taxonomy" id="6182"/>
    <lineage>
        <taxon>Eukaryota</taxon>
        <taxon>Metazoa</taxon>
        <taxon>Spiralia</taxon>
        <taxon>Lophotrochozoa</taxon>
        <taxon>Platyhelminthes</taxon>
        <taxon>Trematoda</taxon>
        <taxon>Digenea</taxon>
        <taxon>Strigeidida</taxon>
        <taxon>Schistosomatoidea</taxon>
        <taxon>Schistosomatidae</taxon>
        <taxon>Schistosoma</taxon>
    </lineage>
</organism>
<accession>C1L7L5</accession>